<evidence type="ECO:0000256" key="9">
    <source>
        <dbReference type="ARBA" id="ARBA00022989"/>
    </source>
</evidence>
<dbReference type="SUPFAM" id="SSF55781">
    <property type="entry name" value="GAF domain-like"/>
    <property type="match status" value="1"/>
</dbReference>
<evidence type="ECO:0000256" key="10">
    <source>
        <dbReference type="ARBA" id="ARBA00023012"/>
    </source>
</evidence>
<evidence type="ECO:0000256" key="7">
    <source>
        <dbReference type="ARBA" id="ARBA00022692"/>
    </source>
</evidence>
<dbReference type="FunFam" id="3.30.565.10:FF:000010">
    <property type="entry name" value="Sensor histidine kinase RcsC"/>
    <property type="match status" value="1"/>
</dbReference>
<dbReference type="SUPFAM" id="SSF58104">
    <property type="entry name" value="Methyl-accepting chemotaxis protein (MCP) signaling domain"/>
    <property type="match status" value="1"/>
</dbReference>
<feature type="domain" description="HAMP" evidence="17">
    <location>
        <begin position="11"/>
        <end position="59"/>
    </location>
</feature>
<dbReference type="InterPro" id="IPR001789">
    <property type="entry name" value="Sig_transdc_resp-reg_receiver"/>
</dbReference>
<keyword evidence="6" id="KW-0808">Transferase</keyword>
<evidence type="ECO:0000313" key="19">
    <source>
        <dbReference type="Proteomes" id="UP000256485"/>
    </source>
</evidence>
<dbReference type="FunFam" id="1.20.120.1530:FF:000002">
    <property type="entry name" value="Two-component osmosensing histidine kinase"/>
    <property type="match status" value="1"/>
</dbReference>
<keyword evidence="9" id="KW-0472">Membrane</keyword>
<dbReference type="CDD" id="cd06225">
    <property type="entry name" value="HAMP"/>
    <property type="match status" value="4"/>
</dbReference>
<feature type="region of interest" description="Disordered" evidence="14">
    <location>
        <begin position="804"/>
        <end position="844"/>
    </location>
</feature>
<evidence type="ECO:0000256" key="4">
    <source>
        <dbReference type="ARBA" id="ARBA00012438"/>
    </source>
</evidence>
<comment type="subcellular location">
    <subcellularLocation>
        <location evidence="2">Cell membrane</location>
    </subcellularLocation>
</comment>
<dbReference type="Gene3D" id="1.10.287.130">
    <property type="match status" value="1"/>
</dbReference>
<dbReference type="SMART" id="SM00387">
    <property type="entry name" value="HATPase_c"/>
    <property type="match status" value="1"/>
</dbReference>
<dbReference type="SUPFAM" id="SSF47384">
    <property type="entry name" value="Homodimeric domain of signal transducing histidine kinase"/>
    <property type="match status" value="1"/>
</dbReference>
<dbReference type="Proteomes" id="UP000256485">
    <property type="component" value="Unassembled WGS sequence"/>
</dbReference>
<dbReference type="PROSITE" id="PS50109">
    <property type="entry name" value="HIS_KIN"/>
    <property type="match status" value="1"/>
</dbReference>
<gene>
    <name evidence="18" type="ORF">DFJ64_1762</name>
</gene>
<evidence type="ECO:0000313" key="18">
    <source>
        <dbReference type="EMBL" id="REF36355.1"/>
    </source>
</evidence>
<dbReference type="EMBL" id="QTUC01000001">
    <property type="protein sequence ID" value="REF36355.1"/>
    <property type="molecule type" value="Genomic_DNA"/>
</dbReference>
<feature type="modified residue" description="4-aspartylphosphate" evidence="12">
    <location>
        <position position="942"/>
    </location>
</feature>
<dbReference type="Pfam" id="PF00512">
    <property type="entry name" value="HisKA"/>
    <property type="match status" value="1"/>
</dbReference>
<dbReference type="SUPFAM" id="SSF55874">
    <property type="entry name" value="ATPase domain of HSP90 chaperone/DNA topoisomerase II/histidine kinase"/>
    <property type="match status" value="1"/>
</dbReference>
<evidence type="ECO:0000256" key="12">
    <source>
        <dbReference type="PROSITE-ProRule" id="PRU00169"/>
    </source>
</evidence>
<comment type="catalytic activity">
    <reaction evidence="1">
        <text>ATP + protein L-histidine = ADP + protein N-phospho-L-histidine.</text>
        <dbReference type="EC" id="2.7.13.3"/>
    </reaction>
</comment>
<feature type="domain" description="HAMP" evidence="17">
    <location>
        <begin position="196"/>
        <end position="248"/>
    </location>
</feature>
<dbReference type="CDD" id="cd17546">
    <property type="entry name" value="REC_hyHK_CKI1_RcsC-like"/>
    <property type="match status" value="1"/>
</dbReference>
<dbReference type="Pfam" id="PF00072">
    <property type="entry name" value="Response_reg"/>
    <property type="match status" value="1"/>
</dbReference>
<feature type="domain" description="HAMP" evidence="17">
    <location>
        <begin position="288"/>
        <end position="340"/>
    </location>
</feature>
<reference evidence="18 19" key="1">
    <citation type="submission" date="2018-08" db="EMBL/GenBank/DDBJ databases">
        <title>Sequencing the genomes of 1000 actinobacteria strains.</title>
        <authorList>
            <person name="Klenk H.-P."/>
        </authorList>
    </citation>
    <scope>NUCLEOTIDE SEQUENCE [LARGE SCALE GENOMIC DNA]</scope>
    <source>
        <strain evidence="18 19">DSM 22891</strain>
    </source>
</reference>
<dbReference type="CDD" id="cd00082">
    <property type="entry name" value="HisKA"/>
    <property type="match status" value="1"/>
</dbReference>
<dbReference type="Gene3D" id="1.20.120.1530">
    <property type="match status" value="2"/>
</dbReference>
<dbReference type="Gene3D" id="3.30.450.40">
    <property type="match status" value="1"/>
</dbReference>
<keyword evidence="9" id="KW-1133">Transmembrane helix</keyword>
<dbReference type="InterPro" id="IPR003661">
    <property type="entry name" value="HisK_dim/P_dom"/>
</dbReference>
<dbReference type="GO" id="GO:0000155">
    <property type="term" value="F:phosphorelay sensor kinase activity"/>
    <property type="evidence" value="ECO:0007669"/>
    <property type="project" value="InterPro"/>
</dbReference>
<comment type="similarity">
    <text evidence="3">In the N-terminal section; belongs to the phytochrome family.</text>
</comment>
<dbReference type="InterPro" id="IPR011006">
    <property type="entry name" value="CheY-like_superfamily"/>
</dbReference>
<evidence type="ECO:0000256" key="2">
    <source>
        <dbReference type="ARBA" id="ARBA00004236"/>
    </source>
</evidence>
<organism evidence="18 19">
    <name type="scientific">Thermasporomyces composti</name>
    <dbReference type="NCBI Taxonomy" id="696763"/>
    <lineage>
        <taxon>Bacteria</taxon>
        <taxon>Bacillati</taxon>
        <taxon>Actinomycetota</taxon>
        <taxon>Actinomycetes</taxon>
        <taxon>Propionibacteriales</taxon>
        <taxon>Nocardioidaceae</taxon>
        <taxon>Thermasporomyces</taxon>
    </lineage>
</organism>
<protein>
    <recommendedName>
        <fullName evidence="11">Circadian input-output histidine kinase CikA</fullName>
        <ecNumber evidence="4">2.7.13.3</ecNumber>
    </recommendedName>
</protein>
<dbReference type="InterPro" id="IPR005467">
    <property type="entry name" value="His_kinase_dom"/>
</dbReference>
<dbReference type="CDD" id="cd16922">
    <property type="entry name" value="HATPase_EvgS-ArcB-TorS-like"/>
    <property type="match status" value="1"/>
</dbReference>
<name>A0A3D9VBF9_THECX</name>
<dbReference type="PANTHER" id="PTHR45339:SF1">
    <property type="entry name" value="HYBRID SIGNAL TRANSDUCTION HISTIDINE KINASE J"/>
    <property type="match status" value="1"/>
</dbReference>
<dbReference type="Gene3D" id="3.30.565.10">
    <property type="entry name" value="Histidine kinase-like ATPase, C-terminal domain"/>
    <property type="match status" value="1"/>
</dbReference>
<dbReference type="OrthoDB" id="9810730at2"/>
<evidence type="ECO:0000256" key="5">
    <source>
        <dbReference type="ARBA" id="ARBA00022553"/>
    </source>
</evidence>
<dbReference type="InterPro" id="IPR003660">
    <property type="entry name" value="HAMP_dom"/>
</dbReference>
<dbReference type="InterPro" id="IPR036097">
    <property type="entry name" value="HisK_dim/P_sf"/>
</dbReference>
<keyword evidence="13" id="KW-0175">Coiled coil</keyword>
<dbReference type="InterPro" id="IPR036890">
    <property type="entry name" value="HATPase_C_sf"/>
</dbReference>
<evidence type="ECO:0000259" key="16">
    <source>
        <dbReference type="PROSITE" id="PS50110"/>
    </source>
</evidence>
<dbReference type="PANTHER" id="PTHR45339">
    <property type="entry name" value="HYBRID SIGNAL TRANSDUCTION HISTIDINE KINASE J"/>
    <property type="match status" value="1"/>
</dbReference>
<feature type="compositionally biased region" description="Basic and acidic residues" evidence="14">
    <location>
        <begin position="831"/>
        <end position="844"/>
    </location>
</feature>
<dbReference type="Gene3D" id="3.40.50.2300">
    <property type="match status" value="1"/>
</dbReference>
<dbReference type="AlphaFoldDB" id="A0A3D9VBF9"/>
<dbReference type="PROSITE" id="PS50885">
    <property type="entry name" value="HAMP"/>
    <property type="match status" value="4"/>
</dbReference>
<dbReference type="SUPFAM" id="SSF52172">
    <property type="entry name" value="CheY-like"/>
    <property type="match status" value="1"/>
</dbReference>
<dbReference type="GO" id="GO:0005886">
    <property type="term" value="C:plasma membrane"/>
    <property type="evidence" value="ECO:0007669"/>
    <property type="project" value="UniProtKB-SubCell"/>
</dbReference>
<dbReference type="SMART" id="SM00448">
    <property type="entry name" value="REC"/>
    <property type="match status" value="1"/>
</dbReference>
<feature type="domain" description="HAMP" evidence="17">
    <location>
        <begin position="99"/>
        <end position="156"/>
    </location>
</feature>
<dbReference type="RefSeq" id="WP_147304648.1">
    <property type="nucleotide sequence ID" value="NZ_QTUC01000001.1"/>
</dbReference>
<dbReference type="InterPro" id="IPR004358">
    <property type="entry name" value="Sig_transdc_His_kin-like_C"/>
</dbReference>
<keyword evidence="5 12" id="KW-0597">Phosphoprotein</keyword>
<evidence type="ECO:0000256" key="11">
    <source>
        <dbReference type="ARBA" id="ARBA00074306"/>
    </source>
</evidence>
<dbReference type="InterPro" id="IPR003018">
    <property type="entry name" value="GAF"/>
</dbReference>
<comment type="caution">
    <text evidence="18">The sequence shown here is derived from an EMBL/GenBank/DDBJ whole genome shotgun (WGS) entry which is preliminary data.</text>
</comment>
<evidence type="ECO:0000256" key="8">
    <source>
        <dbReference type="ARBA" id="ARBA00022777"/>
    </source>
</evidence>
<evidence type="ECO:0000256" key="13">
    <source>
        <dbReference type="SAM" id="Coils"/>
    </source>
</evidence>
<evidence type="ECO:0000256" key="14">
    <source>
        <dbReference type="SAM" id="MobiDB-lite"/>
    </source>
</evidence>
<sequence length="1020" mass="112031">MTTTHVAPEETALERLLSAMEDMRDGNFRRRVTVSGNGTVARLASVFNEINERNQALVGELMRVREAAKSATVDGERVRLDEARGGWKIAVDSANDIIDDLRRPTTELTRVLRAIADGNLSQRMPVCSATDSLDGEADPLSTMVNEMLDQVSLFASETTRVLREVGTQGRLGVYADVPGASGVWRELTEAVNYMSQFLTARTRNIAEVTAAVARGDFSRKITVEAHGEMLEMKNTINTMVDQLSLFAEEVTRVAREVGTEGRLGGQAHVPNVAGTWRHLTEAVNHLARSLTTQVRALGNVATAVAQGDLTRHVTVDAAGEVAELKDNINRMIANLRDTTRRTREQDWLKTNLAHVSSLMQGHHDLKSLASRTMSELTPLLSAQFGAFYVARSDPDLGVALERVGTYAAPPEASVDVPDVAFRLGEGLVGQAAVDQRTIVLEGASNHTRIATGLGTLIPSHSVFVPLLFKGDTVGVLEFASVTPFGEVELDLLERLKQIIGANVQTIETNTRTEALLAESQRLTQELRTRSEQLQRQQQELQRSNAELAQKAALLAKQNRDIQIRNFTISRTKAQARQASTLAKYKSEFLATMSHELRTPLNSMLILAGLLADNREGNLTRRQVEFAETIRSSGSELMHMIDDILDLAKMEAGRLEIYPIDVSIADLASYVETLFRPVADDRGLEFSVDVAPNVPATLYTDRRRLEQILRNLLSNAVKFTSEGSVRLRIRTAEPSEVSNPNLREARTRVAFSVEDTGIGVPADKLSAIFEAFRQSDGTTSRRYGGTGLGLSISKELTRLLGGEIQVDSTPDEGSTFSLILPAEGPDGSSTTTEKDESTTHDDDARDDLSVAIVDEQQPDVPPDRDEDAARDELDAPLTAYASDASQRQFHGEKVLVVDEDPQYRYAICAVLEEHQLAPICVDSGRAALQTLQREPDIGLVMMDVVMPDMDGYATMAEIRRQPRYDDLPILVVSARPMEEAAARSIDAGATEYVTKPVDIDWMLQLLATYLPVDPTPDQEEL</sequence>
<dbReference type="SMART" id="SM00065">
    <property type="entry name" value="GAF"/>
    <property type="match status" value="1"/>
</dbReference>
<feature type="compositionally biased region" description="Polar residues" evidence="14">
    <location>
        <begin position="805"/>
        <end position="816"/>
    </location>
</feature>
<dbReference type="SMART" id="SM00388">
    <property type="entry name" value="HisKA"/>
    <property type="match status" value="1"/>
</dbReference>
<feature type="coiled-coil region" evidence="13">
    <location>
        <begin position="516"/>
        <end position="557"/>
    </location>
</feature>
<feature type="domain" description="Histidine kinase" evidence="15">
    <location>
        <begin position="591"/>
        <end position="823"/>
    </location>
</feature>
<dbReference type="EC" id="2.7.13.3" evidence="4"/>
<dbReference type="PRINTS" id="PR00344">
    <property type="entry name" value="BCTRLSENSOR"/>
</dbReference>
<evidence type="ECO:0000256" key="6">
    <source>
        <dbReference type="ARBA" id="ARBA00022679"/>
    </source>
</evidence>
<dbReference type="PROSITE" id="PS50110">
    <property type="entry name" value="RESPONSE_REGULATORY"/>
    <property type="match status" value="1"/>
</dbReference>
<evidence type="ECO:0000256" key="3">
    <source>
        <dbReference type="ARBA" id="ARBA00006402"/>
    </source>
</evidence>
<feature type="domain" description="Response regulatory" evidence="16">
    <location>
        <begin position="892"/>
        <end position="1009"/>
    </location>
</feature>
<keyword evidence="8 18" id="KW-0418">Kinase</keyword>
<evidence type="ECO:0000256" key="1">
    <source>
        <dbReference type="ARBA" id="ARBA00000085"/>
    </source>
</evidence>
<dbReference type="InterPro" id="IPR003594">
    <property type="entry name" value="HATPase_dom"/>
</dbReference>
<evidence type="ECO:0000259" key="15">
    <source>
        <dbReference type="PROSITE" id="PS50109"/>
    </source>
</evidence>
<accession>A0A3D9VBF9</accession>
<dbReference type="InterPro" id="IPR029016">
    <property type="entry name" value="GAF-like_dom_sf"/>
</dbReference>
<keyword evidence="7" id="KW-0812">Transmembrane</keyword>
<dbReference type="Pfam" id="PF02518">
    <property type="entry name" value="HATPase_c"/>
    <property type="match status" value="1"/>
</dbReference>
<proteinExistence type="inferred from homology"/>
<evidence type="ECO:0000259" key="17">
    <source>
        <dbReference type="PROSITE" id="PS50885"/>
    </source>
</evidence>
<keyword evidence="19" id="KW-1185">Reference proteome</keyword>
<dbReference type="SMART" id="SM00304">
    <property type="entry name" value="HAMP"/>
    <property type="match status" value="4"/>
</dbReference>
<keyword evidence="10" id="KW-0902">Two-component regulatory system</keyword>
<dbReference type="Pfam" id="PF00672">
    <property type="entry name" value="HAMP"/>
    <property type="match status" value="4"/>
</dbReference>
<dbReference type="Pfam" id="PF13185">
    <property type="entry name" value="GAF_2"/>
    <property type="match status" value="1"/>
</dbReference>